<protein>
    <submittedName>
        <fullName evidence="1">Uncharacterized protein</fullName>
    </submittedName>
</protein>
<dbReference type="Proteomes" id="UP000265663">
    <property type="component" value="Unassembled WGS sequence"/>
</dbReference>
<organism evidence="1 2">
    <name type="scientific">Pyrenophora seminiperda CCB06</name>
    <dbReference type="NCBI Taxonomy" id="1302712"/>
    <lineage>
        <taxon>Eukaryota</taxon>
        <taxon>Fungi</taxon>
        <taxon>Dikarya</taxon>
        <taxon>Ascomycota</taxon>
        <taxon>Pezizomycotina</taxon>
        <taxon>Dothideomycetes</taxon>
        <taxon>Pleosporomycetidae</taxon>
        <taxon>Pleosporales</taxon>
        <taxon>Pleosporineae</taxon>
        <taxon>Pleosporaceae</taxon>
        <taxon>Pyrenophora</taxon>
    </lineage>
</organism>
<accession>A0A3M7MH52</accession>
<keyword evidence="2" id="KW-1185">Reference proteome</keyword>
<sequence>MTPSLPLPMEVNKGATIAGILYYHCEIKSNFAKQIPIQQWSFEAVLAFFCSNTNKHLSFSTFFEATRARLYLSTYASYKKKATKVQEFYVMACAEHNDNFSFTRHSLKPTFYREQFIRELQKEPKDYEICTGTRNRGLLREQKRLINEWQAAQERLDPNDEQRYFLASVQLKEFFEGGPRNPDPKPENIPGVSSTDVIMLDVAKYQPYTNEYHILAGLLKETQGVYTYGAVDAMSDDVIDIQNANAVDVLDNIGLAITPVTGPPVTMTKDDLDHFCRVLTLNFE</sequence>
<name>A0A3M7MH52_9PLEO</name>
<dbReference type="EMBL" id="KE747843">
    <property type="protein sequence ID" value="RMZ73851.1"/>
    <property type="molecule type" value="Genomic_DNA"/>
</dbReference>
<proteinExistence type="predicted"/>
<dbReference type="OrthoDB" id="3666542at2759"/>
<gene>
    <name evidence="1" type="ORF">GMOD_00004649</name>
</gene>
<reference evidence="1 2" key="1">
    <citation type="journal article" date="2014" name="PLoS ONE">
        <title>De novo Genome Assembly of the Fungal Plant Pathogen Pyrenophora semeniperda.</title>
        <authorList>
            <person name="Soliai M.M."/>
            <person name="Meyer S.E."/>
            <person name="Udall J.A."/>
            <person name="Elzinga D.E."/>
            <person name="Hermansen R.A."/>
            <person name="Bodily P.M."/>
            <person name="Hart A.A."/>
            <person name="Coleman C.E."/>
        </authorList>
    </citation>
    <scope>NUCLEOTIDE SEQUENCE [LARGE SCALE GENOMIC DNA]</scope>
    <source>
        <strain evidence="1 2">CCB06</strain>
        <tissue evidence="1">Mycelium</tissue>
    </source>
</reference>
<evidence type="ECO:0000313" key="1">
    <source>
        <dbReference type="EMBL" id="RMZ73851.1"/>
    </source>
</evidence>
<dbReference type="AlphaFoldDB" id="A0A3M7MH52"/>
<evidence type="ECO:0000313" key="2">
    <source>
        <dbReference type="Proteomes" id="UP000265663"/>
    </source>
</evidence>